<dbReference type="Gene3D" id="1.20.1250.20">
    <property type="entry name" value="MFS general substrate transporter like domains"/>
    <property type="match status" value="1"/>
</dbReference>
<dbReference type="Proteomes" id="UP000694888">
    <property type="component" value="Unplaced"/>
</dbReference>
<evidence type="ECO:0000256" key="4">
    <source>
        <dbReference type="ARBA" id="ARBA00023136"/>
    </source>
</evidence>
<feature type="transmembrane region" description="Helical" evidence="5">
    <location>
        <begin position="102"/>
        <end position="121"/>
    </location>
</feature>
<keyword evidence="7" id="KW-1185">Reference proteome</keyword>
<name>A0ABM0JGE1_APLCA</name>
<gene>
    <name evidence="8" type="primary">LOC101851630</name>
</gene>
<dbReference type="RefSeq" id="XP_005093111.1">
    <property type="nucleotide sequence ID" value="XM_005093054.3"/>
</dbReference>
<protein>
    <submittedName>
        <fullName evidence="8">Solute carrier family 22 member 13</fullName>
    </submittedName>
</protein>
<dbReference type="SUPFAM" id="SSF103473">
    <property type="entry name" value="MFS general substrate transporter"/>
    <property type="match status" value="1"/>
</dbReference>
<dbReference type="PANTHER" id="PTHR24064">
    <property type="entry name" value="SOLUTE CARRIER FAMILY 22 MEMBER"/>
    <property type="match status" value="1"/>
</dbReference>
<proteinExistence type="predicted"/>
<evidence type="ECO:0000256" key="2">
    <source>
        <dbReference type="ARBA" id="ARBA00022692"/>
    </source>
</evidence>
<evidence type="ECO:0000313" key="8">
    <source>
        <dbReference type="RefSeq" id="XP_005093111.1"/>
    </source>
</evidence>
<dbReference type="InterPro" id="IPR005828">
    <property type="entry name" value="MFS_sugar_transport-like"/>
</dbReference>
<feature type="transmembrane region" description="Helical" evidence="5">
    <location>
        <begin position="454"/>
        <end position="476"/>
    </location>
</feature>
<dbReference type="GeneID" id="101851630"/>
<reference evidence="8" key="1">
    <citation type="submission" date="2025-08" db="UniProtKB">
        <authorList>
            <consortium name="RefSeq"/>
        </authorList>
    </citation>
    <scope>IDENTIFICATION</scope>
</reference>
<evidence type="ECO:0000256" key="1">
    <source>
        <dbReference type="ARBA" id="ARBA00004141"/>
    </source>
</evidence>
<evidence type="ECO:0000256" key="3">
    <source>
        <dbReference type="ARBA" id="ARBA00022989"/>
    </source>
</evidence>
<feature type="transmembrane region" description="Helical" evidence="5">
    <location>
        <begin position="337"/>
        <end position="358"/>
    </location>
</feature>
<feature type="transmembrane region" description="Helical" evidence="5">
    <location>
        <begin position="365"/>
        <end position="383"/>
    </location>
</feature>
<feature type="transmembrane region" description="Helical" evidence="5">
    <location>
        <begin position="18"/>
        <end position="43"/>
    </location>
</feature>
<evidence type="ECO:0000313" key="7">
    <source>
        <dbReference type="Proteomes" id="UP000694888"/>
    </source>
</evidence>
<organism evidence="7 8">
    <name type="scientific">Aplysia californica</name>
    <name type="common">California sea hare</name>
    <dbReference type="NCBI Taxonomy" id="6500"/>
    <lineage>
        <taxon>Eukaryota</taxon>
        <taxon>Metazoa</taxon>
        <taxon>Spiralia</taxon>
        <taxon>Lophotrochozoa</taxon>
        <taxon>Mollusca</taxon>
        <taxon>Gastropoda</taxon>
        <taxon>Heterobranchia</taxon>
        <taxon>Euthyneura</taxon>
        <taxon>Tectipleura</taxon>
        <taxon>Aplysiida</taxon>
        <taxon>Aplysioidea</taxon>
        <taxon>Aplysiidae</taxon>
        <taxon>Aplysia</taxon>
    </lineage>
</organism>
<dbReference type="PROSITE" id="PS50850">
    <property type="entry name" value="MFS"/>
    <property type="match status" value="1"/>
</dbReference>
<feature type="transmembrane region" description="Helical" evidence="5">
    <location>
        <begin position="428"/>
        <end position="448"/>
    </location>
</feature>
<keyword evidence="2 5" id="KW-0812">Transmembrane</keyword>
<evidence type="ECO:0000256" key="5">
    <source>
        <dbReference type="SAM" id="Phobius"/>
    </source>
</evidence>
<keyword evidence="3 5" id="KW-1133">Transmembrane helix</keyword>
<accession>A0ABM0JGE1</accession>
<comment type="subcellular location">
    <subcellularLocation>
        <location evidence="1">Membrane</location>
        <topology evidence="1">Multi-pass membrane protein</topology>
    </subcellularLocation>
</comment>
<sequence>MDMETVLRAVGTSGRFQIVVVLVTQAARVSAIWSLFFITFGIYEPPWHCDNDASSNATSPWTNGSEVITNNSCDVIDSCDVKFQEGSSTLVTEWRLVCDQTWVSTTLATIQMVGVTLGAVIGGQTGDLFGRKLSMYGYTLILSIANIAIIFSPSWEVYAAIVFIIGICISGIFPIAFVYAVEFLGPRGRDVLTALPIWNAAVGSLGVLTFFIRNWKHLHLITGVYSGIVFLSVFWTPESLRWLYAHGKIEEAHAVAKKIGHVNGREVPDFELLNNAEKDTTGEKVVSRKYTYLDLFKNRRIALLVVKVVLIMFTSNLAYLFFALGVKVFSGDFYVNFMLYSLAEIPIVLVVALVMRFLQRRHGCMFLLSVACLSCLLILAIFYTVEDESARGTAITALGLIAKSFIQGFCQISNVLNAELFPTVLRGLTIGLMVTAANIGGVIAPVLIPQNPGFFPITFSILTAALLVSILMVWLLPETKNRPLEDVTVSKSSEKHPS</sequence>
<keyword evidence="4 5" id="KW-0472">Membrane</keyword>
<feature type="transmembrane region" description="Helical" evidence="5">
    <location>
        <begin position="191"/>
        <end position="212"/>
    </location>
</feature>
<feature type="domain" description="Major facilitator superfamily (MFS) profile" evidence="6">
    <location>
        <begin position="20"/>
        <end position="481"/>
    </location>
</feature>
<dbReference type="InterPro" id="IPR020846">
    <property type="entry name" value="MFS_dom"/>
</dbReference>
<feature type="transmembrane region" description="Helical" evidence="5">
    <location>
        <begin position="301"/>
        <end position="325"/>
    </location>
</feature>
<feature type="transmembrane region" description="Helical" evidence="5">
    <location>
        <begin position="133"/>
        <end position="151"/>
    </location>
</feature>
<feature type="transmembrane region" description="Helical" evidence="5">
    <location>
        <begin position="395"/>
        <end position="416"/>
    </location>
</feature>
<evidence type="ECO:0000259" key="6">
    <source>
        <dbReference type="PROSITE" id="PS50850"/>
    </source>
</evidence>
<feature type="transmembrane region" description="Helical" evidence="5">
    <location>
        <begin position="157"/>
        <end position="179"/>
    </location>
</feature>
<dbReference type="InterPro" id="IPR036259">
    <property type="entry name" value="MFS_trans_sf"/>
</dbReference>
<feature type="transmembrane region" description="Helical" evidence="5">
    <location>
        <begin position="218"/>
        <end position="236"/>
    </location>
</feature>
<dbReference type="Pfam" id="PF00083">
    <property type="entry name" value="Sugar_tr"/>
    <property type="match status" value="1"/>
</dbReference>